<dbReference type="SUPFAM" id="SSF46785">
    <property type="entry name" value="Winged helix' DNA-binding domain"/>
    <property type="match status" value="1"/>
</dbReference>
<accession>A0ABN5BC94</accession>
<dbReference type="InterPro" id="IPR036388">
    <property type="entry name" value="WH-like_DNA-bd_sf"/>
</dbReference>
<dbReference type="NCBIfam" id="TIGR00738">
    <property type="entry name" value="rrf2_super"/>
    <property type="match status" value="1"/>
</dbReference>
<proteinExistence type="predicted"/>
<gene>
    <name evidence="2" type="ORF">B5J99_14045</name>
</gene>
<organism evidence="2 3">
    <name type="scientific">Blastomonas fulva</name>
    <dbReference type="NCBI Taxonomy" id="1550728"/>
    <lineage>
        <taxon>Bacteria</taxon>
        <taxon>Pseudomonadati</taxon>
        <taxon>Pseudomonadota</taxon>
        <taxon>Alphaproteobacteria</taxon>
        <taxon>Sphingomonadales</taxon>
        <taxon>Sphingomonadaceae</taxon>
        <taxon>Blastomonas</taxon>
    </lineage>
</organism>
<dbReference type="Pfam" id="PF02082">
    <property type="entry name" value="Rrf2"/>
    <property type="match status" value="1"/>
</dbReference>
<evidence type="ECO:0000256" key="1">
    <source>
        <dbReference type="ARBA" id="ARBA00023125"/>
    </source>
</evidence>
<dbReference type="PROSITE" id="PS51197">
    <property type="entry name" value="HTH_RRF2_2"/>
    <property type="match status" value="1"/>
</dbReference>
<dbReference type="Gene3D" id="1.10.10.10">
    <property type="entry name" value="Winged helix-like DNA-binding domain superfamily/Winged helix DNA-binding domain"/>
    <property type="match status" value="1"/>
</dbReference>
<dbReference type="PANTHER" id="PTHR33221">
    <property type="entry name" value="WINGED HELIX-TURN-HELIX TRANSCRIPTIONAL REGULATOR, RRF2 FAMILY"/>
    <property type="match status" value="1"/>
</dbReference>
<dbReference type="Proteomes" id="UP000258016">
    <property type="component" value="Chromosome"/>
</dbReference>
<protein>
    <submittedName>
        <fullName evidence="2">Rrf2 family transcriptional regulator</fullName>
    </submittedName>
</protein>
<dbReference type="EMBL" id="CP020083">
    <property type="protein sequence ID" value="ASR52440.1"/>
    <property type="molecule type" value="Genomic_DNA"/>
</dbReference>
<dbReference type="InterPro" id="IPR000944">
    <property type="entry name" value="Tscrpt_reg_Rrf2"/>
</dbReference>
<evidence type="ECO:0000313" key="2">
    <source>
        <dbReference type="EMBL" id="ASR52440.1"/>
    </source>
</evidence>
<name>A0ABN5BC94_9SPHN</name>
<dbReference type="GeneID" id="303486701"/>
<keyword evidence="3" id="KW-1185">Reference proteome</keyword>
<dbReference type="PANTHER" id="PTHR33221:SF4">
    <property type="entry name" value="HTH-TYPE TRANSCRIPTIONAL REPRESSOR NSRR"/>
    <property type="match status" value="1"/>
</dbReference>
<sequence>MRMSLHADYALRTLMYLAVHDGHRSIGEIAQAYGISKNHLMKVAQRLVAEGFLEAVRGRSGGLRLAQAATQINVGQVARKMEETGSFVECFDPATNSCVITPACRLRHALAGALEAFFRHLDRYSLGDLVKDPLALQESLL</sequence>
<dbReference type="InterPro" id="IPR036390">
    <property type="entry name" value="WH_DNA-bd_sf"/>
</dbReference>
<reference evidence="2 3" key="1">
    <citation type="submission" date="2017-03" db="EMBL/GenBank/DDBJ databases">
        <title>Complete genome sequence of Blastomonas fulva degrading microcsystin LR.</title>
        <authorList>
            <person name="Lee H.-g."/>
            <person name="Jin L."/>
            <person name="oh H.-M."/>
        </authorList>
    </citation>
    <scope>NUCLEOTIDE SEQUENCE [LARGE SCALE GENOMIC DNA]</scope>
    <source>
        <strain evidence="2 3">T2</strain>
    </source>
</reference>
<evidence type="ECO:0000313" key="3">
    <source>
        <dbReference type="Proteomes" id="UP000258016"/>
    </source>
</evidence>
<dbReference type="RefSeq" id="WP_054135843.1">
    <property type="nucleotide sequence ID" value="NZ_CP020083.1"/>
</dbReference>
<keyword evidence="1" id="KW-0238">DNA-binding</keyword>